<name>A0A401XIT7_9FLAO</name>
<proteinExistence type="predicted"/>
<protein>
    <submittedName>
        <fullName evidence="1">Uncharacterized protein</fullName>
    </submittedName>
</protein>
<dbReference type="EMBL" id="BHZE01000003">
    <property type="protein sequence ID" value="GCD76932.1"/>
    <property type="molecule type" value="Genomic_DNA"/>
</dbReference>
<organism evidence="1 2">
    <name type="scientific">Thermaurantimonas aggregans</name>
    <dbReference type="NCBI Taxonomy" id="2173829"/>
    <lineage>
        <taxon>Bacteria</taxon>
        <taxon>Pseudomonadati</taxon>
        <taxon>Bacteroidota</taxon>
        <taxon>Flavobacteriia</taxon>
        <taxon>Flavobacteriales</taxon>
        <taxon>Schleiferiaceae</taxon>
        <taxon>Thermaurantimonas</taxon>
    </lineage>
</organism>
<dbReference type="Proteomes" id="UP000286715">
    <property type="component" value="Unassembled WGS sequence"/>
</dbReference>
<keyword evidence="2" id="KW-1185">Reference proteome</keyword>
<dbReference type="OrthoDB" id="1164405at2"/>
<comment type="caution">
    <text evidence="1">The sequence shown here is derived from an EMBL/GenBank/DDBJ whole genome shotgun (WGS) entry which is preliminary data.</text>
</comment>
<reference evidence="1 2" key="1">
    <citation type="submission" date="2018-11" db="EMBL/GenBank/DDBJ databases">
        <title>Schleiferia aggregans sp. nov., a moderately thermophilic heterotrophic bacterium isolated from microbial mats at a terrestrial hot spring.</title>
        <authorList>
            <person name="Iino T."/>
            <person name="Ohkuma M."/>
            <person name="Haruta S."/>
        </authorList>
    </citation>
    <scope>NUCLEOTIDE SEQUENCE [LARGE SCALE GENOMIC DNA]</scope>
    <source>
        <strain evidence="1 2">LA</strain>
    </source>
</reference>
<accession>A0A401XIT7</accession>
<evidence type="ECO:0000313" key="1">
    <source>
        <dbReference type="EMBL" id="GCD76932.1"/>
    </source>
</evidence>
<evidence type="ECO:0000313" key="2">
    <source>
        <dbReference type="Proteomes" id="UP000286715"/>
    </source>
</evidence>
<sequence length="193" mass="21071">MAVIESKGNPKMSLDEVFDLCDEVLRDEFGSQLIPNYSSKKLATPIINISSEREFETYINSLDLNQETKDYLFELYSILFEYDSTNLCSVVSKVKEFEDKILASKGSANIENILISSSVGRYSLAYWNDRYGNENFVARAFWKKFFTAVADCVGATAGAIAGSATVVGGIAGGITGAIGASAGFSRVWDVFAN</sequence>
<dbReference type="AlphaFoldDB" id="A0A401XIT7"/>
<gene>
    <name evidence="1" type="ORF">JCM31826_04140</name>
</gene>
<dbReference type="RefSeq" id="WP_124397002.1">
    <property type="nucleotide sequence ID" value="NZ_BHZE01000003.1"/>
</dbReference>